<evidence type="ECO:0000313" key="1">
    <source>
        <dbReference type="EMBL" id="KAJ4702426.1"/>
    </source>
</evidence>
<accession>A0ACC1WT95</accession>
<dbReference type="Proteomes" id="UP001164539">
    <property type="component" value="Chromosome 13"/>
</dbReference>
<organism evidence="1 2">
    <name type="scientific">Melia azedarach</name>
    <name type="common">Chinaberry tree</name>
    <dbReference type="NCBI Taxonomy" id="155640"/>
    <lineage>
        <taxon>Eukaryota</taxon>
        <taxon>Viridiplantae</taxon>
        <taxon>Streptophyta</taxon>
        <taxon>Embryophyta</taxon>
        <taxon>Tracheophyta</taxon>
        <taxon>Spermatophyta</taxon>
        <taxon>Magnoliopsida</taxon>
        <taxon>eudicotyledons</taxon>
        <taxon>Gunneridae</taxon>
        <taxon>Pentapetalae</taxon>
        <taxon>rosids</taxon>
        <taxon>malvids</taxon>
        <taxon>Sapindales</taxon>
        <taxon>Meliaceae</taxon>
        <taxon>Melia</taxon>
    </lineage>
</organism>
<name>A0ACC1WT95_MELAZ</name>
<protein>
    <submittedName>
        <fullName evidence="1">Cysteine synthase</fullName>
    </submittedName>
</protein>
<dbReference type="EMBL" id="CM051406">
    <property type="protein sequence ID" value="KAJ4702426.1"/>
    <property type="molecule type" value="Genomic_DNA"/>
</dbReference>
<evidence type="ECO:0000313" key="2">
    <source>
        <dbReference type="Proteomes" id="UP001164539"/>
    </source>
</evidence>
<gene>
    <name evidence="1" type="ORF">OWV82_022484</name>
</gene>
<reference evidence="1 2" key="1">
    <citation type="journal article" date="2023" name="Science">
        <title>Complex scaffold remodeling in plant triterpene biosynthesis.</title>
        <authorList>
            <person name="De La Pena R."/>
            <person name="Hodgson H."/>
            <person name="Liu J.C."/>
            <person name="Stephenson M.J."/>
            <person name="Martin A.C."/>
            <person name="Owen C."/>
            <person name="Harkess A."/>
            <person name="Leebens-Mack J."/>
            <person name="Jimenez L.E."/>
            <person name="Osbourn A."/>
            <person name="Sattely E.S."/>
        </authorList>
    </citation>
    <scope>NUCLEOTIDE SEQUENCE [LARGE SCALE GENOMIC DNA]</scope>
    <source>
        <strain evidence="2">cv. JPN11</strain>
        <tissue evidence="1">Leaf</tissue>
    </source>
</reference>
<keyword evidence="2" id="KW-1185">Reference proteome</keyword>
<comment type="caution">
    <text evidence="1">The sequence shown here is derived from an EMBL/GenBank/DDBJ whole genome shotgun (WGS) entry which is preliminary data.</text>
</comment>
<sequence length="136" mass="15319">MAPEQPVPFYKYKVNKDASKVGIVSGANTVAALKLARMPENKGKLIVTIHSSYGERYFSTPLYKKLVEEIENMEPVPVEADDKDKASTPAYKMLVEKIENMKTVPAEDPDEDPDNDEDEENAKDEDDAERFVFTAF</sequence>
<proteinExistence type="predicted"/>